<reference evidence="2" key="1">
    <citation type="submission" date="2013-09" db="EMBL/GenBank/DDBJ databases">
        <title>Corchorus olitorius genome sequencing.</title>
        <authorList>
            <person name="Alam M."/>
            <person name="Haque M.S."/>
            <person name="Islam M.S."/>
            <person name="Emdad E.M."/>
            <person name="Islam M.M."/>
            <person name="Ahmed B."/>
            <person name="Halim A."/>
            <person name="Hossen Q.M.M."/>
            <person name="Hossain M.Z."/>
            <person name="Ahmed R."/>
            <person name="Khan M.M."/>
            <person name="Islam R."/>
            <person name="Rashid M.M."/>
            <person name="Khan S.A."/>
            <person name="Rahman M.S."/>
            <person name="Alam M."/>
            <person name="Yahiya A.S."/>
            <person name="Khan M.S."/>
            <person name="Azam M.S."/>
            <person name="Haque T."/>
            <person name="Lashkar M.Z.H."/>
            <person name="Akhand A.I."/>
            <person name="Morshed G."/>
            <person name="Roy S."/>
            <person name="Uddin K.S."/>
            <person name="Rabeya T."/>
            <person name="Hossain A.S."/>
            <person name="Chowdhury A."/>
            <person name="Snigdha A.R."/>
            <person name="Mortoza M.S."/>
            <person name="Matin S.A."/>
            <person name="Hoque S.M.E."/>
            <person name="Islam M.K."/>
            <person name="Roy D.K."/>
            <person name="Haider R."/>
            <person name="Moosa M.M."/>
            <person name="Elias S.M."/>
            <person name="Hasan A.M."/>
            <person name="Jahan S."/>
            <person name="Shafiuddin M."/>
            <person name="Mahmood N."/>
            <person name="Shommy N.S."/>
        </authorList>
    </citation>
    <scope>NUCLEOTIDE SEQUENCE [LARGE SCALE GENOMIC DNA]</scope>
    <source>
        <strain evidence="2">cv. O-4</strain>
    </source>
</reference>
<sequence length="250" mass="28319">MALTSPGSTTESLAVEPGKDWIVSLQAQHGSEILRKQLSQTYQWLFKSLFQDPKEANIGEIEETLMGIDMPRLTDEQKAQLAEPLTPEEIKEAAFQLHPLKAPGIDGHIPILHPDEWWLFIEIVKKQGKDWYGGAAMARKTDGEVIVMARSLQADDIVSARLLLARLVLYRLQRQGITKIWCSDKCKKWRAVFEGRIGTHWTKRTLQEDITSIIRSLQAFGFFTGTHPLSKETKKAATCAASYRVAYHYP</sequence>
<dbReference type="AlphaFoldDB" id="A0A1R3G4N3"/>
<protein>
    <submittedName>
        <fullName evidence="1">Uncharacterized protein</fullName>
    </submittedName>
</protein>
<evidence type="ECO:0000313" key="2">
    <source>
        <dbReference type="Proteomes" id="UP000187203"/>
    </source>
</evidence>
<organism evidence="1 2">
    <name type="scientific">Corchorus olitorius</name>
    <dbReference type="NCBI Taxonomy" id="93759"/>
    <lineage>
        <taxon>Eukaryota</taxon>
        <taxon>Viridiplantae</taxon>
        <taxon>Streptophyta</taxon>
        <taxon>Embryophyta</taxon>
        <taxon>Tracheophyta</taxon>
        <taxon>Spermatophyta</taxon>
        <taxon>Magnoliopsida</taxon>
        <taxon>eudicotyledons</taxon>
        <taxon>Gunneridae</taxon>
        <taxon>Pentapetalae</taxon>
        <taxon>rosids</taxon>
        <taxon>malvids</taxon>
        <taxon>Malvales</taxon>
        <taxon>Malvaceae</taxon>
        <taxon>Grewioideae</taxon>
        <taxon>Apeibeae</taxon>
        <taxon>Corchorus</taxon>
    </lineage>
</organism>
<dbReference type="Proteomes" id="UP000187203">
    <property type="component" value="Unassembled WGS sequence"/>
</dbReference>
<dbReference type="EMBL" id="AWUE01023699">
    <property type="protein sequence ID" value="OMO52990.1"/>
    <property type="molecule type" value="Genomic_DNA"/>
</dbReference>
<gene>
    <name evidence="1" type="ORF">COLO4_36888</name>
</gene>
<evidence type="ECO:0000313" key="1">
    <source>
        <dbReference type="EMBL" id="OMO52990.1"/>
    </source>
</evidence>
<keyword evidence="2" id="KW-1185">Reference proteome</keyword>
<dbReference type="OrthoDB" id="1749959at2759"/>
<name>A0A1R3G4N3_9ROSI</name>
<proteinExistence type="predicted"/>
<accession>A0A1R3G4N3</accession>
<comment type="caution">
    <text evidence="1">The sequence shown here is derived from an EMBL/GenBank/DDBJ whole genome shotgun (WGS) entry which is preliminary data.</text>
</comment>